<dbReference type="InterPro" id="IPR016181">
    <property type="entry name" value="Acyl_CoA_acyltransferase"/>
</dbReference>
<evidence type="ECO:0000313" key="3">
    <source>
        <dbReference type="Proteomes" id="UP000187608"/>
    </source>
</evidence>
<dbReference type="STRING" id="570947.SAMN05421687_103228"/>
<evidence type="ECO:0000313" key="2">
    <source>
        <dbReference type="EMBL" id="SIS43433.1"/>
    </source>
</evidence>
<dbReference type="InterPro" id="IPR000182">
    <property type="entry name" value="GNAT_dom"/>
</dbReference>
<dbReference type="Gene3D" id="3.40.630.30">
    <property type="match status" value="1"/>
</dbReference>
<gene>
    <name evidence="2" type="ORF">SAMN05421687_103228</name>
</gene>
<accession>A0A1N7J271</accession>
<protein>
    <submittedName>
        <fullName evidence="2">Acetyltransferase (GNAT) domain-containing protein</fullName>
    </submittedName>
</protein>
<dbReference type="AlphaFoldDB" id="A0A1N7J271"/>
<reference evidence="3" key="1">
    <citation type="submission" date="2017-01" db="EMBL/GenBank/DDBJ databases">
        <authorList>
            <person name="Varghese N."/>
            <person name="Submissions S."/>
        </authorList>
    </citation>
    <scope>NUCLEOTIDE SEQUENCE [LARGE SCALE GENOMIC DNA]</scope>
    <source>
        <strain evidence="3">DSM 23127</strain>
    </source>
</reference>
<dbReference type="SUPFAM" id="SSF55729">
    <property type="entry name" value="Acyl-CoA N-acyltransferases (Nat)"/>
    <property type="match status" value="1"/>
</dbReference>
<proteinExistence type="predicted"/>
<name>A0A1N7J271_9BACI</name>
<keyword evidence="2" id="KW-0808">Transferase</keyword>
<dbReference type="CDD" id="cd04301">
    <property type="entry name" value="NAT_SF"/>
    <property type="match status" value="1"/>
</dbReference>
<dbReference type="EMBL" id="FTOC01000003">
    <property type="protein sequence ID" value="SIS43433.1"/>
    <property type="molecule type" value="Genomic_DNA"/>
</dbReference>
<organism evidence="2 3">
    <name type="scientific">Salimicrobium flavidum</name>
    <dbReference type="NCBI Taxonomy" id="570947"/>
    <lineage>
        <taxon>Bacteria</taxon>
        <taxon>Bacillati</taxon>
        <taxon>Bacillota</taxon>
        <taxon>Bacilli</taxon>
        <taxon>Bacillales</taxon>
        <taxon>Bacillaceae</taxon>
        <taxon>Salimicrobium</taxon>
    </lineage>
</organism>
<dbReference type="OrthoDB" id="2423856at2"/>
<dbReference type="GO" id="GO:0016747">
    <property type="term" value="F:acyltransferase activity, transferring groups other than amino-acyl groups"/>
    <property type="evidence" value="ECO:0007669"/>
    <property type="project" value="InterPro"/>
</dbReference>
<dbReference type="Proteomes" id="UP000187608">
    <property type="component" value="Unassembled WGS sequence"/>
</dbReference>
<sequence length="277" mass="32211">MNATLKRLTENDKPLFLSMQTGIEDDYIARIFDRLVSSDSHVLYGLFHQGTLVSTAGYSLFAEGTYAMLGRFRSDENHRGKGFVTEILQHIIAELQTNPDIKWIGANTETTNTQAKRVLEKLGMTPYPPLTYTVVPREEFQKHSEQKHDWTEVTSPEEKIRLVKSLHPGRLFAYECYYPFPLSSELLREFFQKQTRLFIDPSGSRYVVFTEDIKGQTYTNVIYPWTDAASSPRLHQVIREVLQDHEHHYGAWFNQQHTDPPLPFQTESRGEWVLYSM</sequence>
<keyword evidence="3" id="KW-1185">Reference proteome</keyword>
<dbReference type="Pfam" id="PF00583">
    <property type="entry name" value="Acetyltransf_1"/>
    <property type="match status" value="1"/>
</dbReference>
<dbReference type="PROSITE" id="PS51186">
    <property type="entry name" value="GNAT"/>
    <property type="match status" value="1"/>
</dbReference>
<evidence type="ECO:0000259" key="1">
    <source>
        <dbReference type="PROSITE" id="PS51186"/>
    </source>
</evidence>
<dbReference type="RefSeq" id="WP_076557809.1">
    <property type="nucleotide sequence ID" value="NZ_FTOC01000003.1"/>
</dbReference>
<feature type="domain" description="N-acetyltransferase" evidence="1">
    <location>
        <begin position="3"/>
        <end position="141"/>
    </location>
</feature>